<dbReference type="NCBIfam" id="TIGR02047">
    <property type="entry name" value="CadR-PbrR"/>
    <property type="match status" value="1"/>
</dbReference>
<protein>
    <submittedName>
        <fullName evidence="7">Cd(II)/Pb(II)-responsive transcriptional regulator</fullName>
    </submittedName>
</protein>
<evidence type="ECO:0000256" key="5">
    <source>
        <dbReference type="SAM" id="MobiDB-lite"/>
    </source>
</evidence>
<dbReference type="SUPFAM" id="SSF46955">
    <property type="entry name" value="Putative DNA-binding domain"/>
    <property type="match status" value="1"/>
</dbReference>
<organism evidence="7 8">
    <name type="scientific">Acidovorax soli</name>
    <dbReference type="NCBI Taxonomy" id="592050"/>
    <lineage>
        <taxon>Bacteria</taxon>
        <taxon>Pseudomonadati</taxon>
        <taxon>Pseudomonadota</taxon>
        <taxon>Betaproteobacteria</taxon>
        <taxon>Burkholderiales</taxon>
        <taxon>Comamonadaceae</taxon>
        <taxon>Acidovorax</taxon>
    </lineage>
</organism>
<dbReference type="InterPro" id="IPR011791">
    <property type="entry name" value="CadR-PbrR"/>
</dbReference>
<keyword evidence="1" id="KW-0805">Transcription regulation</keyword>
<dbReference type="Proteomes" id="UP000199002">
    <property type="component" value="Unassembled WGS sequence"/>
</dbReference>
<dbReference type="Pfam" id="PF00376">
    <property type="entry name" value="MerR"/>
    <property type="match status" value="1"/>
</dbReference>
<dbReference type="CDD" id="cd04784">
    <property type="entry name" value="HTH_CadR-PbrR"/>
    <property type="match status" value="1"/>
</dbReference>
<reference evidence="8" key="1">
    <citation type="submission" date="2016-10" db="EMBL/GenBank/DDBJ databases">
        <authorList>
            <person name="Varghese N."/>
            <person name="Submissions S."/>
        </authorList>
    </citation>
    <scope>NUCLEOTIDE SEQUENCE [LARGE SCALE GENOMIC DNA]</scope>
    <source>
        <strain evidence="8">DSM 25157</strain>
    </source>
</reference>
<dbReference type="PRINTS" id="PR00040">
    <property type="entry name" value="HTHMERR"/>
</dbReference>
<evidence type="ECO:0000256" key="3">
    <source>
        <dbReference type="ARBA" id="ARBA00023163"/>
    </source>
</evidence>
<name>A0A1H3YXY0_9BURK</name>
<accession>A0A1H3YXY0</accession>
<dbReference type="Pfam" id="PF09278">
    <property type="entry name" value="MerR-DNA-bind"/>
    <property type="match status" value="1"/>
</dbReference>
<feature type="region of interest" description="Disordered" evidence="5">
    <location>
        <begin position="145"/>
        <end position="174"/>
    </location>
</feature>
<dbReference type="InterPro" id="IPR047057">
    <property type="entry name" value="MerR_fam"/>
</dbReference>
<dbReference type="GO" id="GO:0003700">
    <property type="term" value="F:DNA-binding transcription factor activity"/>
    <property type="evidence" value="ECO:0007669"/>
    <property type="project" value="InterPro"/>
</dbReference>
<dbReference type="GO" id="GO:0046872">
    <property type="term" value="F:metal ion binding"/>
    <property type="evidence" value="ECO:0007669"/>
    <property type="project" value="InterPro"/>
</dbReference>
<keyword evidence="4" id="KW-0175">Coiled coil</keyword>
<dbReference type="PROSITE" id="PS50937">
    <property type="entry name" value="HTH_MERR_2"/>
    <property type="match status" value="1"/>
</dbReference>
<dbReference type="SMART" id="SM00422">
    <property type="entry name" value="HTH_MERR"/>
    <property type="match status" value="1"/>
</dbReference>
<dbReference type="GO" id="GO:0045893">
    <property type="term" value="P:positive regulation of DNA-templated transcription"/>
    <property type="evidence" value="ECO:0007669"/>
    <property type="project" value="InterPro"/>
</dbReference>
<dbReference type="GO" id="GO:0003677">
    <property type="term" value="F:DNA binding"/>
    <property type="evidence" value="ECO:0007669"/>
    <property type="project" value="UniProtKB-KW"/>
</dbReference>
<evidence type="ECO:0000256" key="1">
    <source>
        <dbReference type="ARBA" id="ARBA00023015"/>
    </source>
</evidence>
<proteinExistence type="predicted"/>
<dbReference type="InterPro" id="IPR009061">
    <property type="entry name" value="DNA-bd_dom_put_sf"/>
</dbReference>
<dbReference type="PANTHER" id="PTHR30204">
    <property type="entry name" value="REDOX-CYCLING DRUG-SENSING TRANSCRIPTIONAL ACTIVATOR SOXR"/>
    <property type="match status" value="1"/>
</dbReference>
<dbReference type="InterPro" id="IPR015358">
    <property type="entry name" value="Tscrpt_reg_MerR_DNA-bd"/>
</dbReference>
<keyword evidence="8" id="KW-1185">Reference proteome</keyword>
<dbReference type="EMBL" id="FNQJ01000006">
    <property type="protein sequence ID" value="SEA15932.1"/>
    <property type="molecule type" value="Genomic_DNA"/>
</dbReference>
<evidence type="ECO:0000256" key="2">
    <source>
        <dbReference type="ARBA" id="ARBA00023125"/>
    </source>
</evidence>
<dbReference type="Gene3D" id="1.10.1660.10">
    <property type="match status" value="1"/>
</dbReference>
<evidence type="ECO:0000313" key="8">
    <source>
        <dbReference type="Proteomes" id="UP000199002"/>
    </source>
</evidence>
<sequence>MATPPHEQHTPMKIGELAALAHTPVATIRYYEREGLLPEAARNGSNYRIYDEAQATRLSFIRHCRGLDMTLDEIRTLLRFKDAPTRSCGDVNALLDAHIGHVAARIRELRQLEKQLKQLRKQCHEAQDAAHCGILNGLTDIASRPGQVHAGHVHGTHAQTTTPKARSVSKKSGG</sequence>
<dbReference type="AlphaFoldDB" id="A0A1H3YXY0"/>
<evidence type="ECO:0000256" key="4">
    <source>
        <dbReference type="SAM" id="Coils"/>
    </source>
</evidence>
<dbReference type="InterPro" id="IPR000551">
    <property type="entry name" value="MerR-type_HTH_dom"/>
</dbReference>
<keyword evidence="3" id="KW-0804">Transcription</keyword>
<feature type="coiled-coil region" evidence="4">
    <location>
        <begin position="102"/>
        <end position="129"/>
    </location>
</feature>
<gene>
    <name evidence="7" type="ORF">SAMN05421875_10688</name>
</gene>
<dbReference type="STRING" id="592050.SAMN05421875_10688"/>
<evidence type="ECO:0000259" key="6">
    <source>
        <dbReference type="PROSITE" id="PS50937"/>
    </source>
</evidence>
<feature type="domain" description="HTH merR-type" evidence="6">
    <location>
        <begin position="11"/>
        <end position="80"/>
    </location>
</feature>
<dbReference type="PANTHER" id="PTHR30204:SF92">
    <property type="entry name" value="HTH-TYPE TRANSCRIPTIONAL REGULATOR ZNTR"/>
    <property type="match status" value="1"/>
</dbReference>
<evidence type="ECO:0000313" key="7">
    <source>
        <dbReference type="EMBL" id="SEA15932.1"/>
    </source>
</evidence>
<keyword evidence="2" id="KW-0238">DNA-binding</keyword>